<dbReference type="OrthoDB" id="2325008at2"/>
<evidence type="ECO:0000256" key="1">
    <source>
        <dbReference type="SAM" id="Phobius"/>
    </source>
</evidence>
<protein>
    <recommendedName>
        <fullName evidence="4">YxeA family protein</fullName>
    </recommendedName>
</protein>
<feature type="transmembrane region" description="Helical" evidence="1">
    <location>
        <begin position="6"/>
        <end position="26"/>
    </location>
</feature>
<evidence type="ECO:0000313" key="2">
    <source>
        <dbReference type="EMBL" id="EHJ08021.1"/>
    </source>
</evidence>
<dbReference type="Proteomes" id="UP000005413">
    <property type="component" value="Unassembled WGS sequence"/>
</dbReference>
<dbReference type="NCBIfam" id="TIGR01655">
    <property type="entry name" value="yxeA_fam"/>
    <property type="match status" value="1"/>
</dbReference>
<keyword evidence="1" id="KW-1133">Transmembrane helix</keyword>
<keyword evidence="1" id="KW-0812">Transmembrane</keyword>
<dbReference type="InterPro" id="IPR036166">
    <property type="entry name" value="YxeA-like_sf"/>
</dbReference>
<dbReference type="PATRIC" id="fig|911238.3.peg.1023"/>
<organism evidence="2 3">
    <name type="scientific">Staphylococcus simiae CCM 7213 = CCUG 51256</name>
    <dbReference type="NCBI Taxonomy" id="911238"/>
    <lineage>
        <taxon>Bacteria</taxon>
        <taxon>Bacillati</taxon>
        <taxon>Bacillota</taxon>
        <taxon>Bacilli</taxon>
        <taxon>Bacillales</taxon>
        <taxon>Staphylococcaceae</taxon>
        <taxon>Staphylococcus</taxon>
    </lineage>
</organism>
<keyword evidence="1" id="KW-0472">Membrane</keyword>
<dbReference type="PANTHER" id="PTHR36433">
    <property type="entry name" value="HYPOTHETICAL CYTOSOLIC PROTEIN"/>
    <property type="match status" value="1"/>
</dbReference>
<sequence>MKKVFAGILAIIVVILIIMYINVPYVDRFNPFIKMETHYAKVPTKTQDYEDITIYDKDGDKLGYTLTFNGFDPSRAYVKVTHKGRYVKSITYVDKSQFPEQAR</sequence>
<dbReference type="AlphaFoldDB" id="G5JID0"/>
<gene>
    <name evidence="2" type="ORF">SS7213T_06081</name>
</gene>
<dbReference type="SUPFAM" id="SSF159121">
    <property type="entry name" value="BC4932-like"/>
    <property type="match status" value="1"/>
</dbReference>
<proteinExistence type="predicted"/>
<keyword evidence="3" id="KW-1185">Reference proteome</keyword>
<accession>G5JID0</accession>
<evidence type="ECO:0008006" key="4">
    <source>
        <dbReference type="Google" id="ProtNLM"/>
    </source>
</evidence>
<comment type="caution">
    <text evidence="2">The sequence shown here is derived from an EMBL/GenBank/DDBJ whole genome shotgun (WGS) entry which is preliminary data.</text>
</comment>
<dbReference type="EMBL" id="AEUN01000401">
    <property type="protein sequence ID" value="EHJ08021.1"/>
    <property type="molecule type" value="Genomic_DNA"/>
</dbReference>
<dbReference type="InterPro" id="IPR006542">
    <property type="entry name" value="DUF1093"/>
</dbReference>
<dbReference type="PANTHER" id="PTHR36433:SF3">
    <property type="entry name" value="YXEA FAMILY PROTEIN"/>
    <property type="match status" value="1"/>
</dbReference>
<reference evidence="2 3" key="1">
    <citation type="journal article" date="2012" name="BMC Genomics">
        <title>Comparative genomic analysis of the genus Staphylococcus including Staphylococcus aureus and its newly described sister species Staphylococcus simiae.</title>
        <authorList>
            <person name="Suzuki H."/>
            <person name="Lefebure T."/>
            <person name="Pavinski Bitar P."/>
            <person name="Stanhope M.J."/>
        </authorList>
    </citation>
    <scope>NUCLEOTIDE SEQUENCE [LARGE SCALE GENOMIC DNA]</scope>
    <source>
        <strain evidence="2 3">CCM 7213</strain>
    </source>
</reference>
<dbReference type="RefSeq" id="WP_002463765.1">
    <property type="nucleotide sequence ID" value="NZ_AEUN01000401.1"/>
</dbReference>
<evidence type="ECO:0000313" key="3">
    <source>
        <dbReference type="Proteomes" id="UP000005413"/>
    </source>
</evidence>
<name>G5JID0_9STAP</name>
<dbReference type="Gene3D" id="2.40.50.480">
    <property type="match status" value="1"/>
</dbReference>